<organism evidence="1">
    <name type="scientific">Noccaea caerulescens</name>
    <name type="common">Alpine penny-cress</name>
    <name type="synonym">Thlaspi caerulescens</name>
    <dbReference type="NCBI Taxonomy" id="107243"/>
    <lineage>
        <taxon>Eukaryota</taxon>
        <taxon>Viridiplantae</taxon>
        <taxon>Streptophyta</taxon>
        <taxon>Embryophyta</taxon>
        <taxon>Tracheophyta</taxon>
        <taxon>Spermatophyta</taxon>
        <taxon>Magnoliopsida</taxon>
        <taxon>eudicotyledons</taxon>
        <taxon>Gunneridae</taxon>
        <taxon>Pentapetalae</taxon>
        <taxon>rosids</taxon>
        <taxon>malvids</taxon>
        <taxon>Brassicales</taxon>
        <taxon>Brassicaceae</taxon>
        <taxon>Coluteocarpeae</taxon>
        <taxon>Noccaea</taxon>
    </lineage>
</organism>
<dbReference type="EMBL" id="GEVK01009699">
    <property type="protein sequence ID" value="JAU43133.1"/>
    <property type="molecule type" value="Transcribed_RNA"/>
</dbReference>
<name>A0A1J3FKE3_NOCCA</name>
<reference evidence="1" key="1">
    <citation type="submission" date="2016-07" db="EMBL/GenBank/DDBJ databases">
        <title>De novo transcriptome assembly of four accessions of the metal hyperaccumulator plant Noccaea caerulescens.</title>
        <authorList>
            <person name="Blande D."/>
            <person name="Halimaa P."/>
            <person name="Tervahauta A.I."/>
            <person name="Aarts M.G."/>
            <person name="Karenlampi S.O."/>
        </authorList>
    </citation>
    <scope>NUCLEOTIDE SEQUENCE</scope>
</reference>
<protein>
    <submittedName>
        <fullName evidence="1">Uncharacterized protein</fullName>
    </submittedName>
</protein>
<evidence type="ECO:0000313" key="1">
    <source>
        <dbReference type="EMBL" id="JAU43133.1"/>
    </source>
</evidence>
<proteinExistence type="predicted"/>
<accession>A0A1J3FKE3</accession>
<sequence length="88" mass="9818">MPRVGQPSDHEIERVVVWLFRRGEEKRGVTEVPKLDGLGNQKIGFVDGAQQHLGLNLSQLVDGNAFFQPAEKVPREIASCFLKLSGFE</sequence>
<dbReference type="AlphaFoldDB" id="A0A1J3FKE3"/>
<gene>
    <name evidence="1" type="ORF">LC_TR5682_c0_g1_i1_g.19727</name>
</gene>